<protein>
    <submittedName>
        <fullName evidence="2">Uncharacterized protein</fullName>
    </submittedName>
</protein>
<dbReference type="AlphaFoldDB" id="A0A9W6PS47"/>
<reference evidence="2" key="1">
    <citation type="submission" date="2023-02" db="EMBL/GenBank/DDBJ databases">
        <title>Actinomadura rubrobrunea NBRC 14622.</title>
        <authorList>
            <person name="Ichikawa N."/>
            <person name="Sato H."/>
            <person name="Tonouchi N."/>
        </authorList>
    </citation>
    <scope>NUCLEOTIDE SEQUENCE</scope>
    <source>
        <strain evidence="2">NBRC 14622</strain>
    </source>
</reference>
<comment type="caution">
    <text evidence="2">The sequence shown here is derived from an EMBL/GenBank/DDBJ whole genome shotgun (WGS) entry which is preliminary data.</text>
</comment>
<proteinExistence type="predicted"/>
<accession>A0A9W6PS47</accession>
<dbReference type="Proteomes" id="UP001165124">
    <property type="component" value="Unassembled WGS sequence"/>
</dbReference>
<gene>
    <name evidence="2" type="ORF">Arub01_17340</name>
</gene>
<feature type="compositionally biased region" description="Basic and acidic residues" evidence="1">
    <location>
        <begin position="8"/>
        <end position="22"/>
    </location>
</feature>
<dbReference type="EMBL" id="BSRZ01000003">
    <property type="protein sequence ID" value="GLW63490.1"/>
    <property type="molecule type" value="Genomic_DNA"/>
</dbReference>
<sequence length="44" mass="4511">MTVPGAADPRRTGIKNDERALDAADPAPDGDRSRAASTGEDGDN</sequence>
<organism evidence="2 3">
    <name type="scientific">Actinomadura rubrobrunea</name>
    <dbReference type="NCBI Taxonomy" id="115335"/>
    <lineage>
        <taxon>Bacteria</taxon>
        <taxon>Bacillati</taxon>
        <taxon>Actinomycetota</taxon>
        <taxon>Actinomycetes</taxon>
        <taxon>Streptosporangiales</taxon>
        <taxon>Thermomonosporaceae</taxon>
        <taxon>Actinomadura</taxon>
    </lineage>
</organism>
<evidence type="ECO:0000256" key="1">
    <source>
        <dbReference type="SAM" id="MobiDB-lite"/>
    </source>
</evidence>
<feature type="region of interest" description="Disordered" evidence="1">
    <location>
        <begin position="1"/>
        <end position="44"/>
    </location>
</feature>
<dbReference type="RefSeq" id="WP_281179290.1">
    <property type="nucleotide sequence ID" value="NZ_BSRZ01000003.1"/>
</dbReference>
<name>A0A9W6PS47_9ACTN</name>
<evidence type="ECO:0000313" key="3">
    <source>
        <dbReference type="Proteomes" id="UP001165124"/>
    </source>
</evidence>
<evidence type="ECO:0000313" key="2">
    <source>
        <dbReference type="EMBL" id="GLW63490.1"/>
    </source>
</evidence>
<keyword evidence="3" id="KW-1185">Reference proteome</keyword>